<comment type="caution">
    <text evidence="2">The sequence shown here is derived from an EMBL/GenBank/DDBJ whole genome shotgun (WGS) entry which is preliminary data.</text>
</comment>
<evidence type="ECO:0000313" key="1">
    <source>
        <dbReference type="EMBL" id="KPC17122.1"/>
    </source>
</evidence>
<accession>A0ABR5KTB8</accession>
<protein>
    <submittedName>
        <fullName evidence="2">Uncharacterized protein</fullName>
    </submittedName>
</protein>
<evidence type="ECO:0000313" key="2">
    <source>
        <dbReference type="EMBL" id="KPC18081.1"/>
    </source>
</evidence>
<name>A0ABR5KTB8_PSEAV</name>
<sequence>MTSTPPLLNPIHFFKENLREGELWPISVANIKVIQDAFVTYMEHGLSVEHITLHLDNSEYGMDDAALLNCVTAYCAASISIPHPRIADLLLYVREATRNFDEGLWRHLRSLFDYNPLRKYEVIAALPPKDVGLLTTVSPIEVEDCILAYLIGDKEVAHKIVREASTREREQALDKARHYADRPFGYLNDNPEYLGHREVIAKMVAQIKAMLGVVESSLYDRDLWLNQPRPSLDEPWSLDTTKSTAIDHDVFELSETARTIRVAPQAIIEGIRPWLDADTTEEVPLIDKLVNAFEQGGLSRLEIFYTICGKLSHIEFLDQEACAPTTHNHFIRHMLKSLGGFYTKGRRQIAEHLIKSEPLDVLIDACELDGELKAAYGLFRDKRLLLKMSSAGRDQAFGSDIGL</sequence>
<dbReference type="RefSeq" id="WP_044298844.1">
    <property type="nucleotide sequence ID" value="NZ_LGLK01000057.1"/>
</dbReference>
<reference evidence="2 3" key="2">
    <citation type="submission" date="2015-10" db="EMBL/GenBank/DDBJ databases">
        <title>Comparative genomics and high-throughput reverse genetic screens identify a new phytobacterial MAMP and an Arabidopsis receptor required for immune elicitation.</title>
        <authorList>
            <person name="Mott G.A."/>
            <person name="Thakur S."/>
            <person name="Wang P.W."/>
            <person name="Desveaux D."/>
            <person name="Guttman D.S."/>
        </authorList>
    </citation>
    <scope>NUCLEOTIDE SEQUENCE [LARGE SCALE GENOMIC DNA]</scope>
    <source>
        <strain evidence="2 3">107</strain>
    </source>
</reference>
<gene>
    <name evidence="1" type="ORF">AC499_0324</name>
    <name evidence="2" type="ORF">AC499_1283</name>
</gene>
<dbReference type="Proteomes" id="UP000037943">
    <property type="component" value="Unassembled WGS sequence"/>
</dbReference>
<proteinExistence type="predicted"/>
<evidence type="ECO:0000313" key="3">
    <source>
        <dbReference type="Proteomes" id="UP000037943"/>
    </source>
</evidence>
<organism evidence="2 3">
    <name type="scientific">Pseudomonas amygdali pv. lachrymans</name>
    <name type="common">Pseudomonas syringae pv. lachrymans</name>
    <dbReference type="NCBI Taxonomy" id="53707"/>
    <lineage>
        <taxon>Bacteria</taxon>
        <taxon>Pseudomonadati</taxon>
        <taxon>Pseudomonadota</taxon>
        <taxon>Gammaproteobacteria</taxon>
        <taxon>Pseudomonadales</taxon>
        <taxon>Pseudomonadaceae</taxon>
        <taxon>Pseudomonas</taxon>
        <taxon>Pseudomonas amygdali</taxon>
    </lineage>
</organism>
<reference evidence="2 3" key="1">
    <citation type="submission" date="2015-07" db="EMBL/GenBank/DDBJ databases">
        <authorList>
            <person name="O'Brien H.E."/>
            <person name="Thakur S."/>
            <person name="Gong Y."/>
            <person name="Wang P.W."/>
            <person name="Guttman D.S."/>
        </authorList>
    </citation>
    <scope>NUCLEOTIDE SEQUENCE [LARGE SCALE GENOMIC DNA]</scope>
    <source>
        <strain evidence="2 3">107</strain>
    </source>
</reference>
<dbReference type="EMBL" id="LGLK01000057">
    <property type="protein sequence ID" value="KPC18081.1"/>
    <property type="molecule type" value="Genomic_DNA"/>
</dbReference>
<dbReference type="EMBL" id="LGLK01000057">
    <property type="protein sequence ID" value="KPC17122.1"/>
    <property type="molecule type" value="Genomic_DNA"/>
</dbReference>
<keyword evidence="3" id="KW-1185">Reference proteome</keyword>